<protein>
    <submittedName>
        <fullName evidence="2">Uncharacterized protein</fullName>
    </submittedName>
</protein>
<gene>
    <name evidence="2" type="ORF">SAMN05192546_11166</name>
</gene>
<dbReference type="EMBL" id="FNPV01000011">
    <property type="protein sequence ID" value="SDZ19127.1"/>
    <property type="molecule type" value="Genomic_DNA"/>
</dbReference>
<evidence type="ECO:0000313" key="3">
    <source>
        <dbReference type="Proteomes" id="UP000199230"/>
    </source>
</evidence>
<accession>A0A1H3R0B9</accession>
<feature type="compositionally biased region" description="Basic and acidic residues" evidence="1">
    <location>
        <begin position="1"/>
        <end position="22"/>
    </location>
</feature>
<dbReference type="AlphaFoldDB" id="A0A1H3R0B9"/>
<name>A0A1H3R0B9_9FIRM</name>
<organism evidence="2 3">
    <name type="scientific">Tindallia californiensis</name>
    <dbReference type="NCBI Taxonomy" id="159292"/>
    <lineage>
        <taxon>Bacteria</taxon>
        <taxon>Bacillati</taxon>
        <taxon>Bacillota</taxon>
        <taxon>Clostridia</taxon>
        <taxon>Peptostreptococcales</taxon>
        <taxon>Tindalliaceae</taxon>
        <taxon>Tindallia</taxon>
    </lineage>
</organism>
<proteinExistence type="predicted"/>
<reference evidence="2 3" key="1">
    <citation type="submission" date="2016-10" db="EMBL/GenBank/DDBJ databases">
        <authorList>
            <person name="de Groot N.N."/>
        </authorList>
    </citation>
    <scope>NUCLEOTIDE SEQUENCE [LARGE SCALE GENOMIC DNA]</scope>
    <source>
        <strain evidence="2 3">APO</strain>
    </source>
</reference>
<dbReference type="Proteomes" id="UP000199230">
    <property type="component" value="Unassembled WGS sequence"/>
</dbReference>
<evidence type="ECO:0000256" key="1">
    <source>
        <dbReference type="SAM" id="MobiDB-lite"/>
    </source>
</evidence>
<evidence type="ECO:0000313" key="2">
    <source>
        <dbReference type="EMBL" id="SDZ19127.1"/>
    </source>
</evidence>
<feature type="region of interest" description="Disordered" evidence="1">
    <location>
        <begin position="1"/>
        <end position="37"/>
    </location>
</feature>
<sequence>MIDAPRVKKIDFPAKPGDRMGDNSKQIFFEKSGEGRV</sequence>
<keyword evidence="3" id="KW-1185">Reference proteome</keyword>